<protein>
    <submittedName>
        <fullName evidence="2">Uncharacterized protein</fullName>
    </submittedName>
</protein>
<accession>A0A7J6SH13</accession>
<name>A0A7J6SH13_PEROL</name>
<keyword evidence="3" id="KW-1185">Reference proteome</keyword>
<feature type="compositionally biased region" description="Basic residues" evidence="1">
    <location>
        <begin position="48"/>
        <end position="65"/>
    </location>
</feature>
<reference evidence="2 3" key="1">
    <citation type="submission" date="2020-04" db="EMBL/GenBank/DDBJ databases">
        <title>Perkinsus olseni comparative genomics.</title>
        <authorList>
            <person name="Bogema D.R."/>
        </authorList>
    </citation>
    <scope>NUCLEOTIDE SEQUENCE [LARGE SCALE GENOMIC DNA]</scope>
    <source>
        <strain evidence="2 3">ATCC PRA-207</strain>
    </source>
</reference>
<feature type="compositionally biased region" description="Acidic residues" evidence="1">
    <location>
        <begin position="266"/>
        <end position="276"/>
    </location>
</feature>
<proteinExistence type="predicted"/>
<comment type="caution">
    <text evidence="2">The sequence shown here is derived from an EMBL/GenBank/DDBJ whole genome shotgun (WGS) entry which is preliminary data.</text>
</comment>
<dbReference type="AlphaFoldDB" id="A0A7J6SH13"/>
<feature type="compositionally biased region" description="Basic and acidic residues" evidence="1">
    <location>
        <begin position="91"/>
        <end position="122"/>
    </location>
</feature>
<feature type="compositionally biased region" description="Polar residues" evidence="1">
    <location>
        <begin position="210"/>
        <end position="220"/>
    </location>
</feature>
<evidence type="ECO:0000313" key="3">
    <source>
        <dbReference type="Proteomes" id="UP000553632"/>
    </source>
</evidence>
<evidence type="ECO:0000256" key="1">
    <source>
        <dbReference type="SAM" id="MobiDB-lite"/>
    </source>
</evidence>
<gene>
    <name evidence="2" type="ORF">FOZ63_017689</name>
</gene>
<dbReference type="EMBL" id="JABANO010018362">
    <property type="protein sequence ID" value="KAF4731975.1"/>
    <property type="molecule type" value="Genomic_DNA"/>
</dbReference>
<feature type="compositionally biased region" description="Basic and acidic residues" evidence="1">
    <location>
        <begin position="248"/>
        <end position="259"/>
    </location>
</feature>
<feature type="region of interest" description="Disordered" evidence="1">
    <location>
        <begin position="1"/>
        <end position="336"/>
    </location>
</feature>
<organism evidence="2 3">
    <name type="scientific">Perkinsus olseni</name>
    <name type="common">Perkinsus atlanticus</name>
    <dbReference type="NCBI Taxonomy" id="32597"/>
    <lineage>
        <taxon>Eukaryota</taxon>
        <taxon>Sar</taxon>
        <taxon>Alveolata</taxon>
        <taxon>Perkinsozoa</taxon>
        <taxon>Perkinsea</taxon>
        <taxon>Perkinsida</taxon>
        <taxon>Perkinsidae</taxon>
        <taxon>Perkinsus</taxon>
    </lineage>
</organism>
<feature type="compositionally biased region" description="Polar residues" evidence="1">
    <location>
        <begin position="185"/>
        <end position="203"/>
    </location>
</feature>
<dbReference type="Proteomes" id="UP000553632">
    <property type="component" value="Unassembled WGS sequence"/>
</dbReference>
<sequence>MVARSSPRKATPREHSPAPSRPVEGPPLGEWIPTPVAGKAFVVGNPNGRRRPRKKVTRKVGKVRKREADQSRPKLERIKEYAEQTRLQRKLAVEQRESRRLKKEPLEETEERECVHNTDEPCHQGGSTEGLPLRCEGDDEGLKEAEPTEGQDRAESISSSSRYTSDDFDESSICHPSLASEEPNSEASIDRAQSSVGSEINDCSSEKQDTALSGSASLAPTTPVEESEYNGSKTVDVEPSELAMGGKAEVDTKEGDHLSDTCVAADEGEDSVTEVDDSVHHHQPTPEVDHDQALMGGEDTEPEAPEGRHLRSPPPSEALVEPPGSASKTSTRRVEQVFESAMTQDYSSMFGSFAETFTWGYEASKNQGNQTRTTDDLVEARERALRDTLQLYDGAPVQLSLGVSESETTSLAPPFLTSSLELRYRT</sequence>
<feature type="compositionally biased region" description="Basic and acidic residues" evidence="1">
    <location>
        <begin position="66"/>
        <end position="83"/>
    </location>
</feature>
<feature type="compositionally biased region" description="Basic and acidic residues" evidence="1">
    <location>
        <begin position="140"/>
        <end position="155"/>
    </location>
</feature>
<evidence type="ECO:0000313" key="2">
    <source>
        <dbReference type="EMBL" id="KAF4731975.1"/>
    </source>
</evidence>